<keyword evidence="2" id="KW-1185">Reference proteome</keyword>
<dbReference type="STRING" id="1915309.AXG55_02725"/>
<gene>
    <name evidence="1" type="ORF">AXG55_02725</name>
</gene>
<sequence length="193" mass="22347">MKIFKFLKSIVFYFSTLITLLSINSYAGTCSDDFIEHRKQPIPFISFPMKDPDIGRSLLPNELVHLTDRTGKNYQVRAVDFFNQINSMEYSLNQWGYSLKDPDGSYNLSTLDICSKLLENQEEAIQNGLINDPANKMLTYEEWKKKIEDAYHVYQSAIPSYTDLIRYGDTAKFDDFITTVKAFDVPRPIIKKP</sequence>
<evidence type="ECO:0000313" key="2">
    <source>
        <dbReference type="Proteomes" id="UP000184731"/>
    </source>
</evidence>
<evidence type="ECO:0000313" key="1">
    <source>
        <dbReference type="EMBL" id="APJ02892.1"/>
    </source>
</evidence>
<dbReference type="KEGG" id="saqi:AXG55_02725"/>
<dbReference type="RefSeq" id="WP_148696602.1">
    <property type="nucleotide sequence ID" value="NZ_CP017834.1"/>
</dbReference>
<protein>
    <submittedName>
        <fullName evidence="1">Uncharacterized protein</fullName>
    </submittedName>
</protein>
<dbReference type="EMBL" id="CP017834">
    <property type="protein sequence ID" value="APJ02892.1"/>
    <property type="molecule type" value="Genomic_DNA"/>
</dbReference>
<dbReference type="AlphaFoldDB" id="A0A1L4CY59"/>
<proteinExistence type="predicted"/>
<reference evidence="1 2" key="1">
    <citation type="submission" date="2016-10" db="EMBL/GenBank/DDBJ databases">
        <title>Silvanigrella aquatica sp. nov., isolated from a freshwater lake located in the Black Forest, Germany, description of Silvanigrellaceae fam. nov., Silvanigrellales ord. nov., reclassification of the order Bdellovibrionales in the class Oligoflexia, reclassification of the families Bacteriovoracaceae and Halobacteriovoraceae in the new order Bacteriovoracales ord. nov., and reclassification of the family Pseudobacteriovoracaceae in the order Oligoflexiales.</title>
        <authorList>
            <person name="Hahn M.W."/>
            <person name="Schmidt J."/>
            <person name="Koll U."/>
            <person name="Rohde M."/>
            <person name="Verbag S."/>
            <person name="Pitt A."/>
            <person name="Nakai R."/>
            <person name="Naganuma T."/>
            <person name="Lang E."/>
        </authorList>
    </citation>
    <scope>NUCLEOTIDE SEQUENCE [LARGE SCALE GENOMIC DNA]</scope>
    <source>
        <strain evidence="1 2">MWH-Nonnen-W8red</strain>
    </source>
</reference>
<name>A0A1L4CY59_9BACT</name>
<dbReference type="Proteomes" id="UP000184731">
    <property type="component" value="Chromosome"/>
</dbReference>
<accession>A0A1L4CY59</accession>
<organism evidence="1 2">
    <name type="scientific">Silvanigrella aquatica</name>
    <dbReference type="NCBI Taxonomy" id="1915309"/>
    <lineage>
        <taxon>Bacteria</taxon>
        <taxon>Pseudomonadati</taxon>
        <taxon>Bdellovibrionota</taxon>
        <taxon>Oligoflexia</taxon>
        <taxon>Silvanigrellales</taxon>
        <taxon>Silvanigrellaceae</taxon>
        <taxon>Silvanigrella</taxon>
    </lineage>
</organism>